<feature type="compositionally biased region" description="Basic residues" evidence="1">
    <location>
        <begin position="449"/>
        <end position="458"/>
    </location>
</feature>
<proteinExistence type="predicted"/>
<name>A0AAU9SII8_THLAR</name>
<dbReference type="Pfam" id="PF11955">
    <property type="entry name" value="PORR"/>
    <property type="match status" value="1"/>
</dbReference>
<dbReference type="PANTHER" id="PTHR31476">
    <property type="entry name" value="PROTEIN WHAT'S THIS FACTOR 1 HOMOLOG, CHLOROPLASTIC"/>
    <property type="match status" value="1"/>
</dbReference>
<protein>
    <recommendedName>
        <fullName evidence="2">PORR domain-containing protein</fullName>
    </recommendedName>
</protein>
<feature type="compositionally biased region" description="Basic and acidic residues" evidence="1">
    <location>
        <begin position="370"/>
        <end position="388"/>
    </location>
</feature>
<keyword evidence="4" id="KW-1185">Reference proteome</keyword>
<evidence type="ECO:0000313" key="4">
    <source>
        <dbReference type="Proteomes" id="UP000836841"/>
    </source>
</evidence>
<organism evidence="3 4">
    <name type="scientific">Thlaspi arvense</name>
    <name type="common">Field penny-cress</name>
    <dbReference type="NCBI Taxonomy" id="13288"/>
    <lineage>
        <taxon>Eukaryota</taxon>
        <taxon>Viridiplantae</taxon>
        <taxon>Streptophyta</taxon>
        <taxon>Embryophyta</taxon>
        <taxon>Tracheophyta</taxon>
        <taxon>Spermatophyta</taxon>
        <taxon>Magnoliopsida</taxon>
        <taxon>eudicotyledons</taxon>
        <taxon>Gunneridae</taxon>
        <taxon>Pentapetalae</taxon>
        <taxon>rosids</taxon>
        <taxon>malvids</taxon>
        <taxon>Brassicales</taxon>
        <taxon>Brassicaceae</taxon>
        <taxon>Thlaspideae</taxon>
        <taxon>Thlaspi</taxon>
    </lineage>
</organism>
<accession>A0AAU9SII8</accession>
<dbReference type="PANTHER" id="PTHR31476:SF16">
    <property type="entry name" value="F14O23.23 PROTEIN"/>
    <property type="match status" value="1"/>
</dbReference>
<evidence type="ECO:0000256" key="1">
    <source>
        <dbReference type="SAM" id="MobiDB-lite"/>
    </source>
</evidence>
<sequence length="500" mass="56757">MKSIFRTISHRRHTGHRTFADTAEDAYKFVRDRGLDHAVEREKNLRPLLSIKDLIRSEPAKSIPISVIASQKDSLRVPLRPIEFIRGYTSAFQEFLPGGIGIHPHISLTPEILNLDAEEQLVYGSESYKQGLADRLLKLLMINRINRIPLEILDLLKWDLGLPQDYVETMVPEFPDYFRVIKSRSRGCIGELELVCWSNEHSVSVLEKKARAAAKGDYSKGSPIAFPMKFSNGFVVDKKMKKWIDEWQKLPYISPYENALHLPATSDESDKWAAAVLHEILNLFVSKKVEKDAVLHLGEFMGLRSRFKRVLHNLPGIFYLSSKLRTHTVVLVDAYKRGVLIESNQLATSRNRYMKLMSKVKKANNAVSSRKREDKGKVEGEVCDTDAKAEDDDDSDISGSEVEDEGVEDVVDDDEVDQNQSRKRGSRDSSPRAGRRSFGNSGSQEKPHSRSRAGRRSFGKSGSPEKPRSGRNKVNLTTEKRTQIASRIMYLVKWTSSEEL</sequence>
<dbReference type="Proteomes" id="UP000836841">
    <property type="component" value="Chromosome 5"/>
</dbReference>
<feature type="domain" description="PORR" evidence="2">
    <location>
        <begin position="30"/>
        <end position="361"/>
    </location>
</feature>
<dbReference type="AlphaFoldDB" id="A0AAU9SII8"/>
<feature type="compositionally biased region" description="Acidic residues" evidence="1">
    <location>
        <begin position="389"/>
        <end position="417"/>
    </location>
</feature>
<evidence type="ECO:0000313" key="3">
    <source>
        <dbReference type="EMBL" id="CAH2066820.1"/>
    </source>
</evidence>
<dbReference type="GO" id="GO:0003723">
    <property type="term" value="F:RNA binding"/>
    <property type="evidence" value="ECO:0007669"/>
    <property type="project" value="InterPro"/>
</dbReference>
<feature type="region of interest" description="Disordered" evidence="1">
    <location>
        <begin position="361"/>
        <end position="480"/>
    </location>
</feature>
<reference evidence="3 4" key="1">
    <citation type="submission" date="2022-03" db="EMBL/GenBank/DDBJ databases">
        <authorList>
            <person name="Nunn A."/>
            <person name="Chopra R."/>
            <person name="Nunn A."/>
            <person name="Contreras Garrido A."/>
        </authorList>
    </citation>
    <scope>NUCLEOTIDE SEQUENCE [LARGE SCALE GENOMIC DNA]</scope>
</reference>
<dbReference type="InterPro" id="IPR045040">
    <property type="entry name" value="PORR_fam"/>
</dbReference>
<dbReference type="EMBL" id="OU466861">
    <property type="protein sequence ID" value="CAH2066820.1"/>
    <property type="molecule type" value="Genomic_DNA"/>
</dbReference>
<evidence type="ECO:0000259" key="2">
    <source>
        <dbReference type="Pfam" id="PF11955"/>
    </source>
</evidence>
<dbReference type="InterPro" id="IPR021099">
    <property type="entry name" value="PORR_domain"/>
</dbReference>
<gene>
    <name evidence="3" type="ORF">TAV2_LOCUS15560</name>
</gene>